<evidence type="ECO:0000313" key="2">
    <source>
        <dbReference type="Proteomes" id="UP000063699"/>
    </source>
</evidence>
<evidence type="ECO:0000313" key="1">
    <source>
        <dbReference type="EMBL" id="ALG06272.1"/>
    </source>
</evidence>
<evidence type="ECO:0008006" key="3">
    <source>
        <dbReference type="Google" id="ProtNLM"/>
    </source>
</evidence>
<dbReference type="Gene3D" id="3.40.50.12580">
    <property type="match status" value="1"/>
</dbReference>
<dbReference type="InterPro" id="IPR043148">
    <property type="entry name" value="TagF_C"/>
</dbReference>
<protein>
    <recommendedName>
        <fullName evidence="3">Translation initiation factor 2</fullName>
    </recommendedName>
</protein>
<proteinExistence type="predicted"/>
<dbReference type="AlphaFoldDB" id="A0A0N9HVX7"/>
<keyword evidence="2" id="KW-1185">Reference proteome</keyword>
<reference evidence="1 2" key="1">
    <citation type="submission" date="2015-07" db="EMBL/GenBank/DDBJ databases">
        <title>Genome sequencing of Kibdelosporangium phytohabitans.</title>
        <authorList>
            <person name="Qin S."/>
            <person name="Xing K."/>
        </authorList>
    </citation>
    <scope>NUCLEOTIDE SEQUENCE [LARGE SCALE GENOMIC DNA]</scope>
    <source>
        <strain evidence="1 2">KLBMP1111</strain>
    </source>
</reference>
<dbReference type="STRING" id="860235.AOZ06_04405"/>
<name>A0A0N9HVX7_9PSEU</name>
<sequence length="518" mass="56200">MVVRTLTTLTRLLDILSLLAPDRRIQVFFTYDDQNTAILGSDIDAYLRNLEAHVITWDAARRSSFALAIAASENDRLAELNAPVLLVPHGLGFLKHYPGTTVVAGMDPARLVQDERVVPAAIALSHRDQRDQLRRSCPQAAPLSVVVGDPCLDRLLAFRHHARRHRKVLDSAGKHVVVLASTWGPESLFGRMADLPGRLVSELPADEFTVLLVLHPGVHAAHSTWRLRGWLSEATRSGVVLVPPHGEWRSVLTAASCVISDSGSLALYAAALDKPILLTGTSATSVPNSPIVALHSLAPRVDPDRPLRGQLEVAMGDHIPGMYADIVDRSANYQTRSAHRLRPLLYRLMNLAEPTDEAAFPPIPGFRADNPPVAAFVAGVDSTADGLGLSRYPAMSVGEPELSYRHVAAHVDHATVTELDGATVLYLSSGDTAIEETLSQWPRAEIAAMPGPGPSCQVWTRDGTALELRVDAPSVDPLLLASLVQVRRDQGRPLANVERIRVGSRTIDVHVQPLVQVR</sequence>
<accession>A0A0N9HVX7</accession>
<organism evidence="1 2">
    <name type="scientific">Kibdelosporangium phytohabitans</name>
    <dbReference type="NCBI Taxonomy" id="860235"/>
    <lineage>
        <taxon>Bacteria</taxon>
        <taxon>Bacillati</taxon>
        <taxon>Actinomycetota</taxon>
        <taxon>Actinomycetes</taxon>
        <taxon>Pseudonocardiales</taxon>
        <taxon>Pseudonocardiaceae</taxon>
        <taxon>Kibdelosporangium</taxon>
    </lineage>
</organism>
<gene>
    <name evidence="1" type="ORF">AOZ06_04405</name>
</gene>
<dbReference type="SUPFAM" id="SSF53756">
    <property type="entry name" value="UDP-Glycosyltransferase/glycogen phosphorylase"/>
    <property type="match status" value="1"/>
</dbReference>
<dbReference type="EMBL" id="CP012752">
    <property type="protein sequence ID" value="ALG06272.1"/>
    <property type="molecule type" value="Genomic_DNA"/>
</dbReference>
<dbReference type="Proteomes" id="UP000063699">
    <property type="component" value="Chromosome"/>
</dbReference>
<dbReference type="KEGG" id="kphy:AOZ06_04405"/>